<evidence type="ECO:0000313" key="3">
    <source>
        <dbReference type="EMBL" id="MDH6180699.1"/>
    </source>
</evidence>
<feature type="domain" description="LysM" evidence="2">
    <location>
        <begin position="67"/>
        <end position="116"/>
    </location>
</feature>
<name>A0ABT6KNF3_9MICO</name>
<protein>
    <recommendedName>
        <fullName evidence="2">LysM domain-containing protein</fullName>
    </recommendedName>
</protein>
<evidence type="ECO:0000313" key="4">
    <source>
        <dbReference type="Proteomes" id="UP001160142"/>
    </source>
</evidence>
<keyword evidence="4" id="KW-1185">Reference proteome</keyword>
<proteinExistence type="predicted"/>
<dbReference type="EMBL" id="JARXVQ010000001">
    <property type="protein sequence ID" value="MDH6180699.1"/>
    <property type="molecule type" value="Genomic_DNA"/>
</dbReference>
<dbReference type="SMART" id="SM00257">
    <property type="entry name" value="LysM"/>
    <property type="match status" value="1"/>
</dbReference>
<comment type="caution">
    <text evidence="3">The sequence shown here is derived from an EMBL/GenBank/DDBJ whole genome shotgun (WGS) entry which is preliminary data.</text>
</comment>
<dbReference type="InterPro" id="IPR018392">
    <property type="entry name" value="LysM"/>
</dbReference>
<accession>A0ABT6KNF3</accession>
<dbReference type="Proteomes" id="UP001160142">
    <property type="component" value="Unassembled WGS sequence"/>
</dbReference>
<keyword evidence="1" id="KW-0472">Membrane</keyword>
<dbReference type="RefSeq" id="WP_322133039.1">
    <property type="nucleotide sequence ID" value="NZ_CP085036.1"/>
</dbReference>
<evidence type="ECO:0000259" key="2">
    <source>
        <dbReference type="SMART" id="SM00257"/>
    </source>
</evidence>
<sequence>MSTMTFPSMTYSASVRPAQPRLRITRRGRRVLFGMLVTPVIAVALAFAINGGGAVASLEGSTASFDVVTVETGESLWQVAESVAPTSDPREVIDAIVRLNRLESADVYAGQQLTIPLEYAAH</sequence>
<reference evidence="3 4" key="1">
    <citation type="submission" date="2023-04" db="EMBL/GenBank/DDBJ databases">
        <title>Genome Encyclopedia of Bacteria and Archaea VI: Functional Genomics of Type Strains.</title>
        <authorList>
            <person name="Whitman W."/>
        </authorList>
    </citation>
    <scope>NUCLEOTIDE SEQUENCE [LARGE SCALE GENOMIC DNA]</scope>
    <source>
        <strain evidence="3 4">SG_E_30_P1</strain>
    </source>
</reference>
<dbReference type="Gene3D" id="3.10.350.10">
    <property type="entry name" value="LysM domain"/>
    <property type="match status" value="1"/>
</dbReference>
<dbReference type="Pfam" id="PF01476">
    <property type="entry name" value="LysM"/>
    <property type="match status" value="1"/>
</dbReference>
<keyword evidence="1" id="KW-1133">Transmembrane helix</keyword>
<evidence type="ECO:0000256" key="1">
    <source>
        <dbReference type="SAM" id="Phobius"/>
    </source>
</evidence>
<gene>
    <name evidence="3" type="ORF">M2152_000881</name>
</gene>
<organism evidence="3 4">
    <name type="scientific">Antiquaquibacter oligotrophicus</name>
    <dbReference type="NCBI Taxonomy" id="2880260"/>
    <lineage>
        <taxon>Bacteria</taxon>
        <taxon>Bacillati</taxon>
        <taxon>Actinomycetota</taxon>
        <taxon>Actinomycetes</taxon>
        <taxon>Micrococcales</taxon>
        <taxon>Microbacteriaceae</taxon>
        <taxon>Antiquaquibacter</taxon>
    </lineage>
</organism>
<keyword evidence="1" id="KW-0812">Transmembrane</keyword>
<feature type="transmembrane region" description="Helical" evidence="1">
    <location>
        <begin position="31"/>
        <end position="49"/>
    </location>
</feature>
<dbReference type="InterPro" id="IPR036779">
    <property type="entry name" value="LysM_dom_sf"/>
</dbReference>